<organism evidence="1 2">
    <name type="scientific">Trifolium medium</name>
    <dbReference type="NCBI Taxonomy" id="97028"/>
    <lineage>
        <taxon>Eukaryota</taxon>
        <taxon>Viridiplantae</taxon>
        <taxon>Streptophyta</taxon>
        <taxon>Embryophyta</taxon>
        <taxon>Tracheophyta</taxon>
        <taxon>Spermatophyta</taxon>
        <taxon>Magnoliopsida</taxon>
        <taxon>eudicotyledons</taxon>
        <taxon>Gunneridae</taxon>
        <taxon>Pentapetalae</taxon>
        <taxon>rosids</taxon>
        <taxon>fabids</taxon>
        <taxon>Fabales</taxon>
        <taxon>Fabaceae</taxon>
        <taxon>Papilionoideae</taxon>
        <taxon>50 kb inversion clade</taxon>
        <taxon>NPAAA clade</taxon>
        <taxon>Hologalegina</taxon>
        <taxon>IRL clade</taxon>
        <taxon>Trifolieae</taxon>
        <taxon>Trifolium</taxon>
    </lineage>
</organism>
<dbReference type="InterPro" id="IPR027417">
    <property type="entry name" value="P-loop_NTPase"/>
</dbReference>
<dbReference type="SUPFAM" id="SSF52540">
    <property type="entry name" value="P-loop containing nucleoside triphosphate hydrolases"/>
    <property type="match status" value="1"/>
</dbReference>
<feature type="non-terminal residue" evidence="1">
    <location>
        <position position="60"/>
    </location>
</feature>
<dbReference type="PANTHER" id="PTHR11017">
    <property type="entry name" value="LEUCINE-RICH REPEAT-CONTAINING PROTEIN"/>
    <property type="match status" value="1"/>
</dbReference>
<comment type="caution">
    <text evidence="1">The sequence shown here is derived from an EMBL/GenBank/DDBJ whole genome shotgun (WGS) entry which is preliminary data.</text>
</comment>
<reference evidence="1 2" key="1">
    <citation type="journal article" date="2018" name="Front. Plant Sci.">
        <title>Red Clover (Trifolium pratense) and Zigzag Clover (T. medium) - A Picture of Genomic Similarities and Differences.</title>
        <authorList>
            <person name="Dluhosova J."/>
            <person name="Istvanek J."/>
            <person name="Nedelnik J."/>
            <person name="Repkova J."/>
        </authorList>
    </citation>
    <scope>NUCLEOTIDE SEQUENCE [LARGE SCALE GENOMIC DNA]</scope>
    <source>
        <strain evidence="2">cv. 10/8</strain>
        <tissue evidence="1">Leaf</tissue>
    </source>
</reference>
<dbReference type="GO" id="GO:0006952">
    <property type="term" value="P:defense response"/>
    <property type="evidence" value="ECO:0007669"/>
    <property type="project" value="InterPro"/>
</dbReference>
<evidence type="ECO:0000313" key="2">
    <source>
        <dbReference type="Proteomes" id="UP000265520"/>
    </source>
</evidence>
<keyword evidence="2" id="KW-1185">Reference proteome</keyword>
<accession>A0A392UDZ2</accession>
<protein>
    <submittedName>
        <fullName evidence="1">Disease resistance protein</fullName>
    </submittedName>
</protein>
<dbReference type="Proteomes" id="UP000265520">
    <property type="component" value="Unassembled WGS sequence"/>
</dbReference>
<dbReference type="EMBL" id="LXQA010802690">
    <property type="protein sequence ID" value="MCI71723.1"/>
    <property type="molecule type" value="Genomic_DNA"/>
</dbReference>
<proteinExistence type="predicted"/>
<dbReference type="Gene3D" id="3.40.50.300">
    <property type="entry name" value="P-loop containing nucleotide triphosphate hydrolases"/>
    <property type="match status" value="1"/>
</dbReference>
<dbReference type="AlphaFoldDB" id="A0A392UDZ2"/>
<dbReference type="PANTHER" id="PTHR11017:SF243">
    <property type="entry name" value="ADP-RIBOSYL CYCLASE_CYCLIC ADP-RIBOSE HYDROLASE"/>
    <property type="match status" value="1"/>
</dbReference>
<evidence type="ECO:0000313" key="1">
    <source>
        <dbReference type="EMBL" id="MCI71723.1"/>
    </source>
</evidence>
<name>A0A392UDZ2_9FABA</name>
<dbReference type="InterPro" id="IPR044974">
    <property type="entry name" value="Disease_R_plants"/>
</dbReference>
<sequence length="60" mass="6674">MGGIGKTTLAKALYAKLYSQFEGRSFLNVMDESKKYGLNAVHNKFVSTLLEEENLHPDAP</sequence>